<dbReference type="InterPro" id="IPR024630">
    <property type="entry name" value="Stc1"/>
</dbReference>
<evidence type="ECO:0000256" key="1">
    <source>
        <dbReference type="SAM" id="MobiDB-lite"/>
    </source>
</evidence>
<gene>
    <name evidence="3" type="ORF">PG999_002612</name>
</gene>
<proteinExistence type="predicted"/>
<feature type="domain" description="Stc1" evidence="2">
    <location>
        <begin position="15"/>
        <end position="100"/>
    </location>
</feature>
<feature type="compositionally biased region" description="Basic and acidic residues" evidence="1">
    <location>
        <begin position="381"/>
        <end position="392"/>
    </location>
</feature>
<feature type="compositionally biased region" description="Polar residues" evidence="1">
    <location>
        <begin position="317"/>
        <end position="344"/>
    </location>
</feature>
<accession>A0AAW0R8N1</accession>
<feature type="compositionally biased region" description="Basic and acidic residues" evidence="1">
    <location>
        <begin position="347"/>
        <end position="371"/>
    </location>
</feature>
<feature type="region of interest" description="Disordered" evidence="1">
    <location>
        <begin position="145"/>
        <end position="169"/>
    </location>
</feature>
<keyword evidence="4" id="KW-1185">Reference proteome</keyword>
<dbReference type="EMBL" id="JAQQWP010000002">
    <property type="protein sequence ID" value="KAK8130232.1"/>
    <property type="molecule type" value="Genomic_DNA"/>
</dbReference>
<evidence type="ECO:0000313" key="3">
    <source>
        <dbReference type="EMBL" id="KAK8130232.1"/>
    </source>
</evidence>
<dbReference type="AlphaFoldDB" id="A0AAW0R8N1"/>
<evidence type="ECO:0000313" key="4">
    <source>
        <dbReference type="Proteomes" id="UP001392437"/>
    </source>
</evidence>
<feature type="compositionally biased region" description="Polar residues" evidence="1">
    <location>
        <begin position="223"/>
        <end position="242"/>
    </location>
</feature>
<sequence>MAAARDDALPKKLWCHTAEHWEVQEKFSKNQKAIFHNALRRARQPLNNPAIKALKMVCQLHSGQPVTEFKCHGPCSLFKHRDKFSKSQRRNKLRWCIECCEWRKRIDFDEVPVAHPNEDLSQAGVEDHPSGAQNEKALLEQYPFGYEKDDGTRDDDFDGDDDMDSDVDDDDIIDASVVFNGWSDDDGDDYDDDEVYVKVLPAKSVAPGKSNSSGIDQRLGNLSLRTPSSNATTRRPSKQASVTTRHMSSSQQSTSSITNSRTAQVEVPTFAGCTPGFVPPHLRAARAGHGGYASLSGTASVISSDSRAGITNASVYTSQASRDPTASGSLRQASAGATSQTSVSGDPARRQRPDRNGWARPDMRRNFDKQMHFATTSADYVETHESGSEDEI</sequence>
<feature type="region of interest" description="Disordered" evidence="1">
    <location>
        <begin position="205"/>
        <end position="262"/>
    </location>
</feature>
<dbReference type="Pfam" id="PF12898">
    <property type="entry name" value="Stc1"/>
    <property type="match status" value="1"/>
</dbReference>
<dbReference type="Proteomes" id="UP001392437">
    <property type="component" value="Unassembled WGS sequence"/>
</dbReference>
<protein>
    <recommendedName>
        <fullName evidence="2">Stc1 domain-containing protein</fullName>
    </recommendedName>
</protein>
<name>A0AAW0R8N1_9PEZI</name>
<reference evidence="3 4" key="1">
    <citation type="submission" date="2023-01" db="EMBL/GenBank/DDBJ databases">
        <title>Analysis of 21 Apiospora genomes using comparative genomics revels a genus with tremendous synthesis potential of carbohydrate active enzymes and secondary metabolites.</title>
        <authorList>
            <person name="Sorensen T."/>
        </authorList>
    </citation>
    <scope>NUCLEOTIDE SEQUENCE [LARGE SCALE GENOMIC DNA]</scope>
    <source>
        <strain evidence="3 4">CBS 117206</strain>
    </source>
</reference>
<comment type="caution">
    <text evidence="3">The sequence shown here is derived from an EMBL/GenBank/DDBJ whole genome shotgun (WGS) entry which is preliminary data.</text>
</comment>
<feature type="region of interest" description="Disordered" evidence="1">
    <location>
        <begin position="317"/>
        <end position="392"/>
    </location>
</feature>
<organism evidence="3 4">
    <name type="scientific">Apiospora kogelbergensis</name>
    <dbReference type="NCBI Taxonomy" id="1337665"/>
    <lineage>
        <taxon>Eukaryota</taxon>
        <taxon>Fungi</taxon>
        <taxon>Dikarya</taxon>
        <taxon>Ascomycota</taxon>
        <taxon>Pezizomycotina</taxon>
        <taxon>Sordariomycetes</taxon>
        <taxon>Xylariomycetidae</taxon>
        <taxon>Amphisphaeriales</taxon>
        <taxon>Apiosporaceae</taxon>
        <taxon>Apiospora</taxon>
    </lineage>
</organism>
<feature type="compositionally biased region" description="Low complexity" evidence="1">
    <location>
        <begin position="243"/>
        <end position="262"/>
    </location>
</feature>
<evidence type="ECO:0000259" key="2">
    <source>
        <dbReference type="Pfam" id="PF12898"/>
    </source>
</evidence>
<feature type="compositionally biased region" description="Acidic residues" evidence="1">
    <location>
        <begin position="152"/>
        <end position="169"/>
    </location>
</feature>